<feature type="domain" description="RRM" evidence="20">
    <location>
        <begin position="104"/>
        <end position="181"/>
    </location>
</feature>
<evidence type="ECO:0000256" key="8">
    <source>
        <dbReference type="ARBA" id="ARBA00022583"/>
    </source>
</evidence>
<dbReference type="InterPro" id="IPR001936">
    <property type="entry name" value="RasGAP_dom"/>
</dbReference>
<keyword evidence="10" id="KW-0472">Membrane</keyword>
<feature type="compositionally biased region" description="Basic and acidic residues" evidence="18">
    <location>
        <begin position="197"/>
        <end position="207"/>
    </location>
</feature>
<dbReference type="PROSITE" id="PS50018">
    <property type="entry name" value="RAS_GTPASE_ACTIV_2"/>
    <property type="match status" value="1"/>
</dbReference>
<keyword evidence="11" id="KW-0539">Nucleus</keyword>
<dbReference type="InterPro" id="IPR022023">
    <property type="entry name" value="U1snRNP70_N"/>
</dbReference>
<dbReference type="PANTHER" id="PTHR23101:SF25">
    <property type="entry name" value="GTPASE-ACTIVATING PROTEIN AND VPS9 DOMAIN-CONTAINING PROTEIN 1"/>
    <property type="match status" value="1"/>
</dbReference>
<proteinExistence type="inferred from homology"/>
<feature type="compositionally biased region" description="Basic and acidic residues" evidence="18">
    <location>
        <begin position="221"/>
        <end position="270"/>
    </location>
</feature>
<dbReference type="GO" id="GO:0051049">
    <property type="term" value="P:regulation of transport"/>
    <property type="evidence" value="ECO:0007669"/>
    <property type="project" value="UniProtKB-ARBA"/>
</dbReference>
<organism evidence="22 23">
    <name type="scientific">Mesorhabditis belari</name>
    <dbReference type="NCBI Taxonomy" id="2138241"/>
    <lineage>
        <taxon>Eukaryota</taxon>
        <taxon>Metazoa</taxon>
        <taxon>Ecdysozoa</taxon>
        <taxon>Nematoda</taxon>
        <taxon>Chromadorea</taxon>
        <taxon>Rhabditida</taxon>
        <taxon>Rhabditina</taxon>
        <taxon>Rhabditomorpha</taxon>
        <taxon>Rhabditoidea</taxon>
        <taxon>Rhabditidae</taxon>
        <taxon>Mesorhabditinae</taxon>
        <taxon>Mesorhabditis</taxon>
    </lineage>
</organism>
<accession>A0AAF3F0Y4</accession>
<dbReference type="GO" id="GO:0031267">
    <property type="term" value="F:small GTPase binding"/>
    <property type="evidence" value="ECO:0007669"/>
    <property type="project" value="TreeGrafter"/>
</dbReference>
<dbReference type="GO" id="GO:0030139">
    <property type="term" value="C:endocytic vesicle"/>
    <property type="evidence" value="ECO:0007669"/>
    <property type="project" value="TreeGrafter"/>
</dbReference>
<evidence type="ECO:0000256" key="9">
    <source>
        <dbReference type="ARBA" id="ARBA00022658"/>
    </source>
</evidence>
<evidence type="ECO:0000256" key="7">
    <source>
        <dbReference type="ARBA" id="ARBA00022468"/>
    </source>
</evidence>
<evidence type="ECO:0000259" key="19">
    <source>
        <dbReference type="PROSITE" id="PS50018"/>
    </source>
</evidence>
<evidence type="ECO:0000256" key="3">
    <source>
        <dbReference type="ARBA" id="ARBA00004170"/>
    </source>
</evidence>
<feature type="region of interest" description="Disordered" evidence="18">
    <location>
        <begin position="187"/>
        <end position="207"/>
    </location>
</feature>
<evidence type="ECO:0000256" key="5">
    <source>
        <dbReference type="ARBA" id="ARBA00016996"/>
    </source>
</evidence>
<dbReference type="Gene3D" id="1.20.1050.80">
    <property type="entry name" value="VPS9 domain"/>
    <property type="match status" value="1"/>
</dbReference>
<dbReference type="InterPro" id="IPR008936">
    <property type="entry name" value="Rho_GTPase_activation_prot"/>
</dbReference>
<keyword evidence="7" id="KW-0343">GTPase activation</keyword>
<dbReference type="SMART" id="SM00167">
    <property type="entry name" value="VPS9"/>
    <property type="match status" value="1"/>
</dbReference>
<feature type="region of interest" description="Disordered" evidence="18">
    <location>
        <begin position="221"/>
        <end position="282"/>
    </location>
</feature>
<comment type="subunit">
    <text evidence="15">Interacts with GDP-bound rab-5. Interacts with alpha-adaptin.</text>
</comment>
<evidence type="ECO:0000256" key="12">
    <source>
        <dbReference type="ARBA" id="ARBA00023329"/>
    </source>
</evidence>
<dbReference type="InterPro" id="IPR003123">
    <property type="entry name" value="VPS9"/>
</dbReference>
<dbReference type="Pfam" id="PF12220">
    <property type="entry name" value="U1snRNP70_N"/>
    <property type="match status" value="1"/>
</dbReference>
<comment type="similarity">
    <text evidence="4">Belongs to the GAPVD1 family.</text>
</comment>
<dbReference type="GO" id="GO:1990904">
    <property type="term" value="C:ribonucleoprotein complex"/>
    <property type="evidence" value="ECO:0007669"/>
    <property type="project" value="UniProtKB-ARBA"/>
</dbReference>
<evidence type="ECO:0000256" key="11">
    <source>
        <dbReference type="ARBA" id="ARBA00023242"/>
    </source>
</evidence>
<reference evidence="23" key="1">
    <citation type="submission" date="2024-02" db="UniProtKB">
        <authorList>
            <consortium name="WormBaseParasite"/>
        </authorList>
    </citation>
    <scope>IDENTIFICATION</scope>
</reference>
<dbReference type="InterPro" id="IPR037191">
    <property type="entry name" value="VPS9_dom_sf"/>
</dbReference>
<dbReference type="WBParaSite" id="MBELARI_LOCUS20173">
    <property type="protein sequence ID" value="MBELARI_LOCUS20173"/>
    <property type="gene ID" value="MBELARI_LOCUS20173"/>
</dbReference>
<dbReference type="GO" id="GO:0030136">
    <property type="term" value="C:clathrin-coated vesicle"/>
    <property type="evidence" value="ECO:0007669"/>
    <property type="project" value="UniProtKB-SubCell"/>
</dbReference>
<dbReference type="GO" id="GO:0030619">
    <property type="term" value="F:U1 snRNA binding"/>
    <property type="evidence" value="ECO:0007669"/>
    <property type="project" value="InterPro"/>
</dbReference>
<dbReference type="GO" id="GO:0005829">
    <property type="term" value="C:cytosol"/>
    <property type="evidence" value="ECO:0007669"/>
    <property type="project" value="TreeGrafter"/>
</dbReference>
<dbReference type="PROSITE" id="PS50102">
    <property type="entry name" value="RRM"/>
    <property type="match status" value="1"/>
</dbReference>
<dbReference type="PROSITE" id="PS51205">
    <property type="entry name" value="VPS9"/>
    <property type="match status" value="1"/>
</dbReference>
<comment type="function">
    <text evidence="14">Acts both as a GTPase-activating protein (GAP) and a guanine nucleotide exchange factor (GEF), and participates in endocytosis. Acts by regulating the activation of rab-5 by exchanging bound GDP for free GTP at clathrin coated pits.</text>
</comment>
<dbReference type="Pfam" id="PF00616">
    <property type="entry name" value="RasGAP"/>
    <property type="match status" value="1"/>
</dbReference>
<keyword evidence="8" id="KW-0254">Endocytosis</keyword>
<keyword evidence="12" id="KW-0968">Cytoplasmic vesicle</keyword>
<dbReference type="SUPFAM" id="SSF109993">
    <property type="entry name" value="VPS9 domain"/>
    <property type="match status" value="1"/>
</dbReference>
<evidence type="ECO:0000256" key="14">
    <source>
        <dbReference type="ARBA" id="ARBA00057996"/>
    </source>
</evidence>
<dbReference type="InterPro" id="IPR012677">
    <property type="entry name" value="Nucleotide-bd_a/b_plait_sf"/>
</dbReference>
<sequence>MPNFLPDNLLALFIPRPPLEYLPPATELLVDLNEKRPPITGIAQYIAEFEDTVEKQPETLVETNAQKKARRQKQNEELKSFKLEQAIALWNPAENAKATRDPYKTLFVSRLNYETSESKLKREFEKFGRIERLHMVYDKDGKPRGYAFIEYVNKDDMRAAYKKADGMKLDGRRIVVDYERGRTQKSWLPRRLGGGKGDTRRTKESRAELLSKGFRIDDRDRRDYRSGSRGCDRERDRDRDRERDRDRDSDRRRSRSRDRNRDRDRREESYRPTAPSRFTMRRGPLSADESDVVWSLCEKLRSERLLVSNELEAIVQLHTQIADRMIELGINEWSSQQQQLTFKRLLHSHELVKPETTCSLIDRMNVSKWTEAHQRLGYHSSSFEALLRLFSESPRATAEFLNGCETLTQNESMTTEEVMGAIFSMVYGHCIFPSDERRILDVLKYLIDLQVVPHPNPRLSIRKGTSAFCCLYKLFTENLFSAKVFLTSALHDPVMLVLCQDEIFLDIDPAKSPLRFPTAERQRLFGVDPESAEYQAKTAKHRKIIQERLVQVAHAFVKGISDSLVCFPTSLTWLVQQMYKLLIDVGRTRDQAKLICTDLVVTNLLCPAITNPESLGIISDTPIGRIPRFNLMQMGQLIQTLVLLKYEQPSPNMQFLSSHFKESSICDLVGNLLNRSLPELDAMFTPVITSSNDNEELLRRTYFLGSLHEINSILCAVRSSATEMIKDGKVSKSIKEYVKRMPAFFSTPINQAPLQNVNGRRGTKMRQLTEKVQSARNLLILQRTPSANEVPIPTIELPPEYFDIVVFRLNVGDELLGLKPENKFIEGLTNANVAETPGKMPRLPPRPSMGIVTPPMIPPRPIAQRQETSWRQIHHSSTTSDILESFLSEWAIDVEKPRRSESGMVVAGSHPANAVTQQSVDDILNEYRIRESPMTLIDASNDLPEINVPPQNVLYYDSENLLQCQAFIDAKRKLRHVLGNIGTLPSFILCSKVETVNIVEFSSERLQLLRLLRVLLAEAINTREQVLSAHIREVIRVLNFFDDKGICKLLTILRDEHHERTAYVVYLRESRLTLLRLLTQIQRLDQRVKKEQTLTRECVVEFLIKFFLDNHGHSHTKLFDAFKQLQVQDERTDLLHKTLTSLAKCLSESPMWKDATEEMLDFANKTVERSVMVPIHNFAFYPNLDADIHRDNALHRSLSKLARTITPDHPMLHIPKELQGEAPWPSAQADIEILNAYKSPRDKLQCVVRACSTISNLIALAPKTGPASADDLTPVLVYVLIQANPPALLSNVQYVQNFCRSHMAGSDLYWWTQFTSAIEFIKTLL</sequence>
<dbReference type="GO" id="GO:0005634">
    <property type="term" value="C:nucleus"/>
    <property type="evidence" value="ECO:0007669"/>
    <property type="project" value="UniProtKB-SubCell"/>
</dbReference>
<evidence type="ECO:0000256" key="10">
    <source>
        <dbReference type="ARBA" id="ARBA00023136"/>
    </source>
</evidence>
<evidence type="ECO:0000256" key="6">
    <source>
        <dbReference type="ARBA" id="ARBA00021080"/>
    </source>
</evidence>
<dbReference type="Proteomes" id="UP000887575">
    <property type="component" value="Unassembled WGS sequence"/>
</dbReference>
<feature type="domain" description="VPS9" evidence="21">
    <location>
        <begin position="1188"/>
        <end position="1325"/>
    </location>
</feature>
<dbReference type="InterPro" id="IPR035979">
    <property type="entry name" value="RBD_domain_sf"/>
</dbReference>
<keyword evidence="9" id="KW-0344">Guanine-nucleotide releasing factor</keyword>
<evidence type="ECO:0000256" key="13">
    <source>
        <dbReference type="ARBA" id="ARBA00031739"/>
    </source>
</evidence>
<dbReference type="FunFam" id="1.20.1050.80:FF:000001">
    <property type="entry name" value="GTPase-activating protein and VPS9 domain-containing protein 1 isoform X1"/>
    <property type="match status" value="1"/>
</dbReference>
<dbReference type="GO" id="GO:0005085">
    <property type="term" value="F:guanyl-nucleotide exchange factor activity"/>
    <property type="evidence" value="ECO:0007669"/>
    <property type="project" value="UniProtKB-KW"/>
</dbReference>
<evidence type="ECO:0000256" key="2">
    <source>
        <dbReference type="ARBA" id="ARBA00004132"/>
    </source>
</evidence>
<evidence type="ECO:0000256" key="4">
    <source>
        <dbReference type="ARBA" id="ARBA00008489"/>
    </source>
</evidence>
<dbReference type="InterPro" id="IPR000504">
    <property type="entry name" value="RRM_dom"/>
</dbReference>
<dbReference type="Gene3D" id="1.10.506.10">
    <property type="entry name" value="GTPase Activation - p120gap, domain 1"/>
    <property type="match status" value="1"/>
</dbReference>
<keyword evidence="17" id="KW-0694">RNA-binding</keyword>
<dbReference type="GO" id="GO:0006897">
    <property type="term" value="P:endocytosis"/>
    <property type="evidence" value="ECO:0007669"/>
    <property type="project" value="UniProtKB-KW"/>
</dbReference>
<dbReference type="InterPro" id="IPR034143">
    <property type="entry name" value="snRNP70_RRM"/>
</dbReference>
<dbReference type="CDD" id="cd12236">
    <property type="entry name" value="RRM_snRNP70"/>
    <property type="match status" value="1"/>
</dbReference>
<name>A0AAF3F0Y4_9BILA</name>
<evidence type="ECO:0000259" key="20">
    <source>
        <dbReference type="PROSITE" id="PS50102"/>
    </source>
</evidence>
<evidence type="ECO:0000256" key="15">
    <source>
        <dbReference type="ARBA" id="ARBA00065347"/>
    </source>
</evidence>
<evidence type="ECO:0000256" key="18">
    <source>
        <dbReference type="SAM" id="MobiDB-lite"/>
    </source>
</evidence>
<comment type="subcellular location">
    <subcellularLocation>
        <location evidence="2">Cytoplasmic vesicle</location>
        <location evidence="2">Clathrin-coated vesicle</location>
    </subcellularLocation>
    <subcellularLocation>
        <location evidence="3">Membrane</location>
        <topology evidence="3">Peripheral membrane protein</topology>
    </subcellularLocation>
    <subcellularLocation>
        <location evidence="1">Nucleus</location>
    </subcellularLocation>
</comment>
<evidence type="ECO:0000256" key="16">
    <source>
        <dbReference type="ARBA" id="ARBA00074067"/>
    </source>
</evidence>
<evidence type="ECO:0000256" key="17">
    <source>
        <dbReference type="PROSITE-ProRule" id="PRU00176"/>
    </source>
</evidence>
<dbReference type="InterPro" id="IPR045046">
    <property type="entry name" value="Vps9-like"/>
</dbReference>
<dbReference type="SUPFAM" id="SSF54928">
    <property type="entry name" value="RNA-binding domain, RBD"/>
    <property type="match status" value="1"/>
</dbReference>
<protein>
    <recommendedName>
        <fullName evidence="16">Receptor-mediated endocytosis protein 6</fullName>
    </recommendedName>
    <alternativeName>
        <fullName evidence="5">U1 small nuclear ribonucleoprotein 70 kDa</fullName>
    </alternativeName>
    <alternativeName>
        <fullName evidence="13">U1 snRNP-binding protein homolog</fullName>
    </alternativeName>
    <alternativeName>
        <fullName evidence="6">U11/U12 small nuclear ribonucleoprotein 35 kDa protein</fullName>
    </alternativeName>
</protein>
<dbReference type="FunFam" id="3.30.70.330:FF:000132">
    <property type="entry name" value="Small nuclear ribonucleoprotein U11/U12 subunit 35"/>
    <property type="match status" value="1"/>
</dbReference>
<feature type="domain" description="Ras-GAP" evidence="19">
    <location>
        <begin position="435"/>
        <end position="643"/>
    </location>
</feature>
<dbReference type="SMART" id="SM00360">
    <property type="entry name" value="RRM"/>
    <property type="match status" value="1"/>
</dbReference>
<dbReference type="SUPFAM" id="SSF48350">
    <property type="entry name" value="GTPase activation domain, GAP"/>
    <property type="match status" value="1"/>
</dbReference>
<dbReference type="GO" id="GO:0005096">
    <property type="term" value="F:GTPase activator activity"/>
    <property type="evidence" value="ECO:0007669"/>
    <property type="project" value="UniProtKB-KW"/>
</dbReference>
<evidence type="ECO:0000256" key="1">
    <source>
        <dbReference type="ARBA" id="ARBA00004123"/>
    </source>
</evidence>
<dbReference type="PANTHER" id="PTHR23101">
    <property type="entry name" value="RAB GDP/GTP EXCHANGE FACTOR"/>
    <property type="match status" value="1"/>
</dbReference>
<dbReference type="Pfam" id="PF02204">
    <property type="entry name" value="VPS9"/>
    <property type="match status" value="1"/>
</dbReference>
<keyword evidence="22" id="KW-1185">Reference proteome</keyword>
<dbReference type="GO" id="GO:0016020">
    <property type="term" value="C:membrane"/>
    <property type="evidence" value="ECO:0007669"/>
    <property type="project" value="UniProtKB-SubCell"/>
</dbReference>
<dbReference type="Pfam" id="PF00076">
    <property type="entry name" value="RRM_1"/>
    <property type="match status" value="1"/>
</dbReference>
<evidence type="ECO:0000313" key="22">
    <source>
        <dbReference type="Proteomes" id="UP000887575"/>
    </source>
</evidence>
<evidence type="ECO:0000259" key="21">
    <source>
        <dbReference type="PROSITE" id="PS51205"/>
    </source>
</evidence>
<evidence type="ECO:0000313" key="23">
    <source>
        <dbReference type="WBParaSite" id="MBELARI_LOCUS20173"/>
    </source>
</evidence>
<dbReference type="Gene3D" id="3.30.70.330">
    <property type="match status" value="1"/>
</dbReference>